<dbReference type="EMBL" id="JAEFBK010000009">
    <property type="protein sequence ID" value="KAG7567646.1"/>
    <property type="molecule type" value="Genomic_DNA"/>
</dbReference>
<evidence type="ECO:0000259" key="2">
    <source>
        <dbReference type="Pfam" id="PF12776"/>
    </source>
</evidence>
<dbReference type="InterPro" id="IPR024752">
    <property type="entry name" value="Myb/SANT-like_dom"/>
</dbReference>
<feature type="domain" description="Myb/SANT-like" evidence="2">
    <location>
        <begin position="14"/>
        <end position="108"/>
    </location>
</feature>
<organism evidence="3 4">
    <name type="scientific">Arabidopsis thaliana x Arabidopsis arenosa</name>
    <dbReference type="NCBI Taxonomy" id="1240361"/>
    <lineage>
        <taxon>Eukaryota</taxon>
        <taxon>Viridiplantae</taxon>
        <taxon>Streptophyta</taxon>
        <taxon>Embryophyta</taxon>
        <taxon>Tracheophyta</taxon>
        <taxon>Spermatophyta</taxon>
        <taxon>Magnoliopsida</taxon>
        <taxon>eudicotyledons</taxon>
        <taxon>Gunneridae</taxon>
        <taxon>Pentapetalae</taxon>
        <taxon>rosids</taxon>
        <taxon>malvids</taxon>
        <taxon>Brassicales</taxon>
        <taxon>Brassicaceae</taxon>
        <taxon>Camelineae</taxon>
        <taxon>Arabidopsis</taxon>
    </lineage>
</organism>
<feature type="domain" description="Myb/SANT-like" evidence="2">
    <location>
        <begin position="174"/>
        <end position="268"/>
    </location>
</feature>
<sequence length="788" mass="91361">MSGQITCNDRTRTYWTPTMERFFIDLMLEHLHRGNRTGHTFTKQAWNEMLSVFNSKFGSQYDKDVLKSRYTNLWKQYNDVKCLLDHGGFVWDQTHQTVIGDESFWSLYLKAHPEARVYKTKPVLNFSDLCLIYGYTVADGRYSMSSHDLEVEDEINGESSGSVVISGKESSKTEWTPEMDQYFIEIMVDQIGRGNKTGNAFSKQAWTDMLVLFNARFSGQYGKRVLRHRYNKLLKYYKDMEVILKEDGFSWDETRLMIAADDAVWDSYIKAHPLARAYRMKPLPSYNDLDTIFACPAEQEIIPHPVQGKDHRDDGSAAHTSETKASQVHNSDRTRTFWTPPMDYYLIELLVSQVNNGNRVGQTFITSAWNEMVTAFNTKFGSQHNKDVLKNRYKHLRRLYNDIRFLLEQNGFSWDSRRDMVLADDEIWNTYIQAHPEARSYRVKTIPSYPNLCFIFGKDTSDGRYTRLAQAFDPIPAETVQMIESGSTDGFKDTLGETHSIQMVVYTSNEKNDYTCSNIGPPCIEWTRVMDRCLIELMLDQVNRGNKIGETFTEQAWADMAESFNAKFGLQTDMFMLENRYILMMKERDDINNILNLDGFTWDEEKQTIVAEDEYWEAYIKEHPDATIYKGKTLDSYGNLCKLNDHLSQESFNCENLMIELENYGNEMEIVDDLSSLHKQQNKRTNPITPPLGLVVCKAQKTGVEMRKPLCETDGDNDCTKPMPQNEMYSRIGSALDALQDLPDMDDELLLDACDLLEDERKAKIFLALDVSLRRKWLVRKLRPSANF</sequence>
<reference evidence="3 4" key="1">
    <citation type="submission" date="2020-12" db="EMBL/GenBank/DDBJ databases">
        <title>Concerted genomic and epigenomic changes stabilize Arabidopsis allopolyploids.</title>
        <authorList>
            <person name="Chen Z."/>
        </authorList>
    </citation>
    <scope>NUCLEOTIDE SEQUENCE [LARGE SCALE GENOMIC DNA]</scope>
    <source>
        <strain evidence="3">Allo738</strain>
        <tissue evidence="3">Leaf</tissue>
    </source>
</reference>
<evidence type="ECO:0000256" key="1">
    <source>
        <dbReference type="SAM" id="MobiDB-lite"/>
    </source>
</evidence>
<keyword evidence="4" id="KW-1185">Reference proteome</keyword>
<dbReference type="Pfam" id="PF12776">
    <property type="entry name" value="Myb_DNA-bind_3"/>
    <property type="match status" value="4"/>
</dbReference>
<dbReference type="AlphaFoldDB" id="A0A8T2A429"/>
<feature type="compositionally biased region" description="Polar residues" evidence="1">
    <location>
        <begin position="318"/>
        <end position="329"/>
    </location>
</feature>
<feature type="compositionally biased region" description="Basic and acidic residues" evidence="1">
    <location>
        <begin position="307"/>
        <end position="316"/>
    </location>
</feature>
<evidence type="ECO:0000313" key="3">
    <source>
        <dbReference type="EMBL" id="KAG7567646.1"/>
    </source>
</evidence>
<gene>
    <name evidence="3" type="ORF">ISN45_Aa04g005010</name>
</gene>
<protein>
    <submittedName>
        <fullName evidence="3">Myb/SANT-like domain</fullName>
    </submittedName>
</protein>
<comment type="caution">
    <text evidence="3">The sequence shown here is derived from an EMBL/GenBank/DDBJ whole genome shotgun (WGS) entry which is preliminary data.</text>
</comment>
<proteinExistence type="predicted"/>
<dbReference type="PANTHER" id="PTHR46929:SF28">
    <property type="entry name" value="MYB_SANT-LIKE DNA-BINDING DOMAIN PROTEIN"/>
    <property type="match status" value="1"/>
</dbReference>
<accession>A0A8T2A429</accession>
<feature type="region of interest" description="Disordered" evidence="1">
    <location>
        <begin position="305"/>
        <end position="334"/>
    </location>
</feature>
<feature type="domain" description="Myb/SANT-like" evidence="2">
    <location>
        <begin position="525"/>
        <end position="619"/>
    </location>
</feature>
<dbReference type="PANTHER" id="PTHR46929">
    <property type="entry name" value="EXPRESSED PROTEIN"/>
    <property type="match status" value="1"/>
</dbReference>
<feature type="domain" description="Myb/SANT-like" evidence="2">
    <location>
        <begin position="338"/>
        <end position="431"/>
    </location>
</feature>
<evidence type="ECO:0000313" key="4">
    <source>
        <dbReference type="Proteomes" id="UP000694240"/>
    </source>
</evidence>
<name>A0A8T2A429_9BRAS</name>
<dbReference type="Proteomes" id="UP000694240">
    <property type="component" value="Chromosome 9"/>
</dbReference>